<comment type="similarity">
    <text evidence="3">Belongs to the glycosyl hydrolase 18 family. Chitinase class V subfamily.</text>
</comment>
<dbReference type="EMBL" id="SPUK01000038">
    <property type="protein sequence ID" value="TQV90074.1"/>
    <property type="molecule type" value="Genomic_DNA"/>
</dbReference>
<dbReference type="GO" id="GO:0005576">
    <property type="term" value="C:extracellular region"/>
    <property type="evidence" value="ECO:0007669"/>
    <property type="project" value="UniProtKB-SubCell"/>
</dbReference>
<dbReference type="PROSITE" id="PS51257">
    <property type="entry name" value="PROKAR_LIPOPROTEIN"/>
    <property type="match status" value="1"/>
</dbReference>
<dbReference type="CDD" id="cd00118">
    <property type="entry name" value="LysM"/>
    <property type="match status" value="1"/>
</dbReference>
<evidence type="ECO:0000256" key="11">
    <source>
        <dbReference type="ARBA" id="ARBA00023295"/>
    </source>
</evidence>
<dbReference type="EC" id="3.2.1.14" evidence="4"/>
<dbReference type="GO" id="GO:0000272">
    <property type="term" value="P:polysaccharide catabolic process"/>
    <property type="evidence" value="ECO:0007669"/>
    <property type="project" value="UniProtKB-KW"/>
</dbReference>
<dbReference type="PANTHER" id="PTHR47700">
    <property type="entry name" value="V CHITINASE, PUTATIVE (AFU_ORTHOLOGUE AFUA_6G13720)-RELATED"/>
    <property type="match status" value="1"/>
</dbReference>
<evidence type="ECO:0000256" key="14">
    <source>
        <dbReference type="PROSITE-ProRule" id="PRU00261"/>
    </source>
</evidence>
<evidence type="ECO:0000256" key="10">
    <source>
        <dbReference type="ARBA" id="ARBA00023277"/>
    </source>
</evidence>
<gene>
    <name evidence="21" type="ORF">IF1G_11246</name>
</gene>
<dbReference type="GO" id="GO:0008237">
    <property type="term" value="F:metallopeptidase activity"/>
    <property type="evidence" value="ECO:0007669"/>
    <property type="project" value="InterPro"/>
</dbReference>
<comment type="similarity">
    <text evidence="13">Belongs to the secreted LysM effector family.</text>
</comment>
<dbReference type="CDD" id="cd00035">
    <property type="entry name" value="ChtBD1"/>
    <property type="match status" value="1"/>
</dbReference>
<dbReference type="Pfam" id="PF06439">
    <property type="entry name" value="3keto-disac_hyd"/>
    <property type="match status" value="1"/>
</dbReference>
<comment type="catalytic activity">
    <reaction evidence="1">
        <text>Random endo-hydrolysis of N-acetyl-beta-D-glucosaminide (1-&gt;4)-beta-linkages in chitin and chitodextrins.</text>
        <dbReference type="EC" id="3.2.1.14"/>
    </reaction>
</comment>
<evidence type="ECO:0000256" key="9">
    <source>
        <dbReference type="ARBA" id="ARBA00023026"/>
    </source>
</evidence>
<dbReference type="Gene3D" id="3.40.390.10">
    <property type="entry name" value="Collagenase (Catalytic Domain)"/>
    <property type="match status" value="1"/>
</dbReference>
<feature type="compositionally biased region" description="Polar residues" evidence="16">
    <location>
        <begin position="94"/>
        <end position="128"/>
    </location>
</feature>
<keyword evidence="7 15" id="KW-0378">Hydrolase</keyword>
<feature type="domain" description="LysM" evidence="19">
    <location>
        <begin position="317"/>
        <end position="362"/>
    </location>
</feature>
<evidence type="ECO:0000313" key="21">
    <source>
        <dbReference type="EMBL" id="TQV90074.1"/>
    </source>
</evidence>
<dbReference type="InterPro" id="IPR001579">
    <property type="entry name" value="Glyco_hydro_18_chit_AS"/>
</dbReference>
<dbReference type="InterPro" id="IPR029070">
    <property type="entry name" value="Chitinase_insertion_sf"/>
</dbReference>
<name>A0A545UKU2_9HYPO</name>
<dbReference type="GO" id="GO:0008061">
    <property type="term" value="F:chitin binding"/>
    <property type="evidence" value="ECO:0007669"/>
    <property type="project" value="UniProtKB-UniRule"/>
</dbReference>
<feature type="domain" description="GH18" evidence="20">
    <location>
        <begin position="524"/>
        <end position="884"/>
    </location>
</feature>
<evidence type="ECO:0000259" key="20">
    <source>
        <dbReference type="PROSITE" id="PS51910"/>
    </source>
</evidence>
<comment type="subcellular location">
    <subcellularLocation>
        <location evidence="2">Secreted</location>
    </subcellularLocation>
</comment>
<dbReference type="Pfam" id="PF00704">
    <property type="entry name" value="Glyco_hydro_18"/>
    <property type="match status" value="1"/>
</dbReference>
<dbReference type="InterPro" id="IPR036861">
    <property type="entry name" value="Endochitinase-like_sf"/>
</dbReference>
<dbReference type="Gene3D" id="3.10.350.10">
    <property type="entry name" value="LysM domain"/>
    <property type="match status" value="3"/>
</dbReference>
<keyword evidence="10" id="KW-0119">Carbohydrate metabolism</keyword>
<dbReference type="SUPFAM" id="SSF51445">
    <property type="entry name" value="(Trans)glycosidases"/>
    <property type="match status" value="1"/>
</dbReference>
<dbReference type="InterPro" id="IPR017853">
    <property type="entry name" value="GH"/>
</dbReference>
<proteinExistence type="inferred from homology"/>
<feature type="domain" description="Chitin-binding type-1" evidence="18">
    <location>
        <begin position="442"/>
        <end position="512"/>
    </location>
</feature>
<feature type="domain" description="LysM" evidence="19">
    <location>
        <begin position="1494"/>
        <end position="1541"/>
    </location>
</feature>
<dbReference type="InterPro" id="IPR053214">
    <property type="entry name" value="LysM12-like"/>
</dbReference>
<dbReference type="PROSITE" id="PS51910">
    <property type="entry name" value="GH18_2"/>
    <property type="match status" value="1"/>
</dbReference>
<keyword evidence="12" id="KW-0624">Polysaccharide degradation</keyword>
<feature type="disulfide bond" evidence="14">
    <location>
        <begin position="472"/>
        <end position="486"/>
    </location>
</feature>
<dbReference type="InterPro" id="IPR010496">
    <property type="entry name" value="AL/BT2_dom"/>
</dbReference>
<dbReference type="SMART" id="SM00636">
    <property type="entry name" value="Glyco_18"/>
    <property type="match status" value="1"/>
</dbReference>
<dbReference type="SUPFAM" id="SSF54556">
    <property type="entry name" value="Chitinase insertion domain"/>
    <property type="match status" value="1"/>
</dbReference>
<dbReference type="Gene3D" id="3.10.50.10">
    <property type="match status" value="1"/>
</dbReference>
<feature type="signal peptide" evidence="17">
    <location>
        <begin position="1"/>
        <end position="22"/>
    </location>
</feature>
<evidence type="ECO:0000256" key="12">
    <source>
        <dbReference type="ARBA" id="ARBA00023326"/>
    </source>
</evidence>
<comment type="caution">
    <text evidence="21">The sequence shown here is derived from an EMBL/GenBank/DDBJ whole genome shotgun (WGS) entry which is preliminary data.</text>
</comment>
<dbReference type="STRING" id="43265.A0A545UKU2"/>
<dbReference type="Gene3D" id="3.20.20.80">
    <property type="entry name" value="Glycosidases"/>
    <property type="match status" value="1"/>
</dbReference>
<evidence type="ECO:0000256" key="3">
    <source>
        <dbReference type="ARBA" id="ARBA00008682"/>
    </source>
</evidence>
<evidence type="ECO:0000256" key="13">
    <source>
        <dbReference type="ARBA" id="ARBA00044955"/>
    </source>
</evidence>
<comment type="caution">
    <text evidence="14">Lacks conserved residue(s) required for the propagation of feature annotation.</text>
</comment>
<evidence type="ECO:0000256" key="5">
    <source>
        <dbReference type="ARBA" id="ARBA00022525"/>
    </source>
</evidence>
<feature type="region of interest" description="Disordered" evidence="16">
    <location>
        <begin position="93"/>
        <end position="128"/>
    </location>
</feature>
<dbReference type="SUPFAM" id="SSF57016">
    <property type="entry name" value="Plant lectins/antimicrobial peptides"/>
    <property type="match status" value="1"/>
</dbReference>
<evidence type="ECO:0000259" key="18">
    <source>
        <dbReference type="PROSITE" id="PS50941"/>
    </source>
</evidence>
<dbReference type="PROSITE" id="PS51782">
    <property type="entry name" value="LYSM"/>
    <property type="match status" value="3"/>
</dbReference>
<evidence type="ECO:0000259" key="19">
    <source>
        <dbReference type="PROSITE" id="PS51782"/>
    </source>
</evidence>
<keyword evidence="11 15" id="KW-0326">Glycosidase</keyword>
<reference evidence="21 22" key="1">
    <citation type="journal article" date="2019" name="Appl. Microbiol. Biotechnol.">
        <title>Genome sequence of Isaria javanica and comparative genome analysis insights into family S53 peptidase evolution in fungal entomopathogens.</title>
        <authorList>
            <person name="Lin R."/>
            <person name="Zhang X."/>
            <person name="Xin B."/>
            <person name="Zou M."/>
            <person name="Gao Y."/>
            <person name="Qin F."/>
            <person name="Hu Q."/>
            <person name="Xie B."/>
            <person name="Cheng X."/>
        </authorList>
    </citation>
    <scope>NUCLEOTIDE SEQUENCE [LARGE SCALE GENOMIC DNA]</scope>
    <source>
        <strain evidence="21 22">IJ1G</strain>
    </source>
</reference>
<protein>
    <recommendedName>
        <fullName evidence="4">chitinase</fullName>
        <ecNumber evidence="4">3.2.1.14</ecNumber>
    </recommendedName>
</protein>
<dbReference type="Pfam" id="PF01476">
    <property type="entry name" value="LysM"/>
    <property type="match status" value="1"/>
</dbReference>
<evidence type="ECO:0000256" key="15">
    <source>
        <dbReference type="RuleBase" id="RU000489"/>
    </source>
</evidence>
<dbReference type="PROSITE" id="PS50941">
    <property type="entry name" value="CHIT_BIND_I_2"/>
    <property type="match status" value="1"/>
</dbReference>
<evidence type="ECO:0000256" key="6">
    <source>
        <dbReference type="ARBA" id="ARBA00022669"/>
    </source>
</evidence>
<sequence>MRNQRLLAATAWALAFSGSCIGLSPSYSEEDPCPIRCAEGGISPRNWTVYHSVDRLNYCNSSLLLSFSAFSPLDDPSIGYTLRACVADGAGDNNAAQPMHNNQAQNGSSLNSNPSVRARSVNETTTATNSLSAKQYAPATVFWKVEAPTLDAADISGFAQQLQSFLDTMDVSEEGTAPKLMFIHHPLSSVSIGIYAGTGVATSPLTSALSSFITSQGYSGGVLVQACDTFRINGTETLNATSHEEGGQSVAASVGIVAASGPQSLAEAQRAVRQWAMSGCVSEGYAKKSTLPVKLQTVAMSTDNEKQASLSRRGACSTTTVQSGDLCADLAKRCGISTADLLKYNNKPDFCTTLRVPQLVCCTGGALPVPEPDSNGNCKAHEVHADESCWSIANDSSFLFSVDDLEEFNKNTWGWGGCKNLQAGTIICLSPGSPPLPKPVPNAMCGPVKPGTTALPHGTDMTTLNPCPLNSCCDVWGFCGTTDEFCQPVPAGQSPGAPQPIGAPNCISNCGTDVVNNGSPPSSFISIGYFEGYGVSRRCQAIDIRNIDMSKYTHIHFAFATITPGSYQVDMGPTINQYYYFKRISGPRKILSFGGWTFSTDPATYGIFREGVLNAHRDKLAQNIADFIISEGLDGVDIDWEYPAAPDLPDIPTADAGEGENYYHFLKKLRSLLPSEKSVSFAAPASFWYLRGFPIARIIDVVDYVVYMTYDLHGQWDYGNKWTDSGCPAGNCLRSHVNVTETMNALSMITKAGVPSNKIAVGIASYGRSFQMTDGQCVGPMCTYTGKASGATPGRCTKTAGYISNAEIREILANNPTARKLSDGDGADILIYNGDQWVSYMGDDTKARRINMYRNMNFLGTSDWAVSLDNVGLVDDPDSSGNDSDDDDDDSGDTSDLGLGRFPGLVFKAKNRKLGKGAVQPKYHKSCAKYKASMQQSWRESGEIADSTMKYKPNSKFQRALDIYFGGESAGHGPFFLSKSFRDAVELEAEACLHNHFFRLWESHWGLKNYKNYKTDTESLGMNIHAQFFCGSGVYPEIWTNNKEFKDVCRKDNKGATTYQYDSHPFQSSNPQTVFCELATHSDKTWSLEEADNKAADWDYHLRVINMWKQSRPFIFYHESIHWKRVTKRPWCGSSLMDPDTGEATDETYDLKKLLALKFSMKIQNAENWSLAAMAMWIMDTWNVEAPVPVYLGSSTKRSDFPAVAEEEDAEHDAVRRSELEDDQEFYQQNHDPALVDPANFQPLFDEGELTHEFKYECSEGLLFTTLQCSLLCQGGLCTETYDGYVLCSSCNTTTPDEPLYKREEFSDAFDKANMSDWKIYSGKFQVSPAGLSAEAGTEGEAIVYGHKMADFIFEVDITVAASGAGASGDAGLVFRATHPDQASLGHTVGSYYAGISANGGRVFLNRMPDNEQLASAKMSINSGDKIHLKVQAVNETISVYVGDDMTTAKLVKKDLTFQDGFNGVQVHSVAATFSNVSMIPVVRQRGVLDSCSSFYRAVADETCQSIVAKHKSISLAQLHSWNPALRDDCSGLKTDYFYCVAQEGAFRLKTRYHSDCSGDVHDEVAVGRGQGLCVDTGCSVASLDIANAGNCPNGQVQISYWEHAGCTGKWFGYGYASRDTCRSLWSQGWKFGALHLRCADPVSDCVSQRSCTADPEPVRGICEAPPKDPPPAFSLKARSGSTCSGDVYKEISVAQGGGGTCLNTGCRVGSLDIAELGDCPNIYATTNSTRVR</sequence>
<accession>A0A545UKU2</accession>
<evidence type="ECO:0000256" key="2">
    <source>
        <dbReference type="ARBA" id="ARBA00004613"/>
    </source>
</evidence>
<evidence type="ECO:0000256" key="16">
    <source>
        <dbReference type="SAM" id="MobiDB-lite"/>
    </source>
</evidence>
<keyword evidence="8" id="KW-0146">Chitin degradation</keyword>
<dbReference type="InterPro" id="IPR001002">
    <property type="entry name" value="Chitin-bd_1"/>
</dbReference>
<dbReference type="Gene3D" id="3.30.60.10">
    <property type="entry name" value="Endochitinase-like"/>
    <property type="match status" value="1"/>
</dbReference>
<feature type="disulfide bond" evidence="14">
    <location>
        <begin position="467"/>
        <end position="479"/>
    </location>
</feature>
<dbReference type="GO" id="GO:0006032">
    <property type="term" value="P:chitin catabolic process"/>
    <property type="evidence" value="ECO:0007669"/>
    <property type="project" value="UniProtKB-KW"/>
</dbReference>
<evidence type="ECO:0000256" key="4">
    <source>
        <dbReference type="ARBA" id="ARBA00012729"/>
    </source>
</evidence>
<dbReference type="InterPro" id="IPR036779">
    <property type="entry name" value="LysM_dom_sf"/>
</dbReference>
<dbReference type="SUPFAM" id="SSF54106">
    <property type="entry name" value="LysM domain"/>
    <property type="match status" value="1"/>
</dbReference>
<evidence type="ECO:0000256" key="1">
    <source>
        <dbReference type="ARBA" id="ARBA00000822"/>
    </source>
</evidence>
<keyword evidence="9" id="KW-0843">Virulence</keyword>
<keyword evidence="17" id="KW-0732">Signal</keyword>
<dbReference type="PANTHER" id="PTHR47700:SF2">
    <property type="entry name" value="CHITINASE"/>
    <property type="match status" value="1"/>
</dbReference>
<dbReference type="GO" id="GO:0008843">
    <property type="term" value="F:endochitinase activity"/>
    <property type="evidence" value="ECO:0007669"/>
    <property type="project" value="UniProtKB-EC"/>
</dbReference>
<evidence type="ECO:0000256" key="7">
    <source>
        <dbReference type="ARBA" id="ARBA00022801"/>
    </source>
</evidence>
<dbReference type="InterPro" id="IPR018392">
    <property type="entry name" value="LysM"/>
</dbReference>
<dbReference type="SMART" id="SM00257">
    <property type="entry name" value="LysM"/>
    <property type="match status" value="2"/>
</dbReference>
<dbReference type="InterPro" id="IPR024079">
    <property type="entry name" value="MetalloPept_cat_dom_sf"/>
</dbReference>
<dbReference type="Proteomes" id="UP000315783">
    <property type="component" value="Unassembled WGS sequence"/>
</dbReference>
<feature type="compositionally biased region" description="Acidic residues" evidence="16">
    <location>
        <begin position="875"/>
        <end position="893"/>
    </location>
</feature>
<feature type="region of interest" description="Disordered" evidence="16">
    <location>
        <begin position="875"/>
        <end position="897"/>
    </location>
</feature>
<dbReference type="Pfam" id="PF00187">
    <property type="entry name" value="Chitin_bind_1"/>
    <property type="match status" value="1"/>
</dbReference>
<feature type="domain" description="LysM" evidence="19">
    <location>
        <begin position="379"/>
        <end position="429"/>
    </location>
</feature>
<keyword evidence="14" id="KW-1015">Disulfide bond</keyword>
<dbReference type="Gene3D" id="2.60.120.560">
    <property type="entry name" value="Exo-inulinase, domain 1"/>
    <property type="match status" value="1"/>
</dbReference>
<dbReference type="InterPro" id="IPR011583">
    <property type="entry name" value="Chitinase_II/V-like_cat"/>
</dbReference>
<evidence type="ECO:0000256" key="8">
    <source>
        <dbReference type="ARBA" id="ARBA00023024"/>
    </source>
</evidence>
<organism evidence="21 22">
    <name type="scientific">Cordyceps javanica</name>
    <dbReference type="NCBI Taxonomy" id="43265"/>
    <lineage>
        <taxon>Eukaryota</taxon>
        <taxon>Fungi</taxon>
        <taxon>Dikarya</taxon>
        <taxon>Ascomycota</taxon>
        <taxon>Pezizomycotina</taxon>
        <taxon>Sordariomycetes</taxon>
        <taxon>Hypocreomycetidae</taxon>
        <taxon>Hypocreales</taxon>
        <taxon>Cordycipitaceae</taxon>
        <taxon>Cordyceps</taxon>
    </lineage>
</organism>
<dbReference type="InterPro" id="IPR001223">
    <property type="entry name" value="Glyco_hydro18_cat"/>
</dbReference>
<evidence type="ECO:0000313" key="22">
    <source>
        <dbReference type="Proteomes" id="UP000315783"/>
    </source>
</evidence>
<keyword evidence="5" id="KW-0964">Secreted</keyword>
<evidence type="ECO:0000256" key="17">
    <source>
        <dbReference type="SAM" id="SignalP"/>
    </source>
</evidence>
<dbReference type="PROSITE" id="PS01095">
    <property type="entry name" value="GH18_1"/>
    <property type="match status" value="1"/>
</dbReference>
<feature type="chain" id="PRO_5022201326" description="chitinase" evidence="17">
    <location>
        <begin position="23"/>
        <end position="1733"/>
    </location>
</feature>
<dbReference type="CDD" id="cd02878">
    <property type="entry name" value="GH18_zymocin_alpha"/>
    <property type="match status" value="1"/>
</dbReference>
<keyword evidence="22" id="KW-1185">Reference proteome</keyword>
<feature type="disulfide bond" evidence="14">
    <location>
        <begin position="506"/>
        <end position="510"/>
    </location>
</feature>
<keyword evidence="6 14" id="KW-0147">Chitin-binding</keyword>
<dbReference type="OrthoDB" id="73875at2759"/>